<sequence>MNKFFILTVLFLGLSGTVSAQKTQDQINKEYAEQYRKINENSKISGPEKARLKKQLALKQDQDNKVFDTAYKKKYGTSKEGRKKQVEDKIDQLEKQYDKEKELIDNNKSLTKTQKKERKEALKKKYESQKEVLKRGKDKI</sequence>
<dbReference type="Proteomes" id="UP000184364">
    <property type="component" value="Unassembled WGS sequence"/>
</dbReference>
<organism evidence="3 4">
    <name type="scientific">Chryseobacterium polytrichastri</name>
    <dbReference type="NCBI Taxonomy" id="1302687"/>
    <lineage>
        <taxon>Bacteria</taxon>
        <taxon>Pseudomonadati</taxon>
        <taxon>Bacteroidota</taxon>
        <taxon>Flavobacteriia</taxon>
        <taxon>Flavobacteriales</taxon>
        <taxon>Weeksellaceae</taxon>
        <taxon>Chryseobacterium group</taxon>
        <taxon>Chryseobacterium</taxon>
    </lineage>
</organism>
<feature type="chain" id="PRO_5012658100" description="DUF4890 domain-containing protein" evidence="2">
    <location>
        <begin position="21"/>
        <end position="140"/>
    </location>
</feature>
<feature type="region of interest" description="Disordered" evidence="1">
    <location>
        <begin position="105"/>
        <end position="140"/>
    </location>
</feature>
<gene>
    <name evidence="3" type="ORF">SAMN05444267_100727</name>
</gene>
<dbReference type="STRING" id="1302687.SAMN05444267_100727"/>
<dbReference type="EMBL" id="FRAV01000007">
    <property type="protein sequence ID" value="SHK72100.1"/>
    <property type="molecule type" value="Genomic_DNA"/>
</dbReference>
<evidence type="ECO:0000256" key="1">
    <source>
        <dbReference type="SAM" id="MobiDB-lite"/>
    </source>
</evidence>
<accession>A0A1M6USB9</accession>
<dbReference type="OrthoDB" id="1262215at2"/>
<proteinExistence type="predicted"/>
<dbReference type="AlphaFoldDB" id="A0A1M6USB9"/>
<keyword evidence="4" id="KW-1185">Reference proteome</keyword>
<feature type="signal peptide" evidence="2">
    <location>
        <begin position="1"/>
        <end position="20"/>
    </location>
</feature>
<evidence type="ECO:0000313" key="3">
    <source>
        <dbReference type="EMBL" id="SHK72100.1"/>
    </source>
</evidence>
<reference evidence="4" key="1">
    <citation type="submission" date="2016-11" db="EMBL/GenBank/DDBJ databases">
        <authorList>
            <person name="Varghese N."/>
            <person name="Submissions S."/>
        </authorList>
    </citation>
    <scope>NUCLEOTIDE SEQUENCE [LARGE SCALE GENOMIC DNA]</scope>
    <source>
        <strain evidence="4">DSM 26899</strain>
    </source>
</reference>
<name>A0A1M6USB9_9FLAO</name>
<keyword evidence="2" id="KW-0732">Signal</keyword>
<evidence type="ECO:0000256" key="2">
    <source>
        <dbReference type="SAM" id="SignalP"/>
    </source>
</evidence>
<evidence type="ECO:0000313" key="4">
    <source>
        <dbReference type="Proteomes" id="UP000184364"/>
    </source>
</evidence>
<dbReference type="RefSeq" id="WP_073291792.1">
    <property type="nucleotide sequence ID" value="NZ_FRAV01000007.1"/>
</dbReference>
<feature type="compositionally biased region" description="Basic and acidic residues" evidence="1">
    <location>
        <begin position="117"/>
        <end position="140"/>
    </location>
</feature>
<evidence type="ECO:0008006" key="5">
    <source>
        <dbReference type="Google" id="ProtNLM"/>
    </source>
</evidence>
<protein>
    <recommendedName>
        <fullName evidence="5">DUF4890 domain-containing protein</fullName>
    </recommendedName>
</protein>